<evidence type="ECO:0008006" key="4">
    <source>
        <dbReference type="Google" id="ProtNLM"/>
    </source>
</evidence>
<dbReference type="STRING" id="1798650.A2945_04210"/>
<feature type="transmembrane region" description="Helical" evidence="1">
    <location>
        <begin position="127"/>
        <end position="143"/>
    </location>
</feature>
<proteinExistence type="predicted"/>
<keyword evidence="1" id="KW-0472">Membrane</keyword>
<feature type="transmembrane region" description="Helical" evidence="1">
    <location>
        <begin position="12"/>
        <end position="30"/>
    </location>
</feature>
<dbReference type="EMBL" id="MHLA01000020">
    <property type="protein sequence ID" value="OGY99135.1"/>
    <property type="molecule type" value="Genomic_DNA"/>
</dbReference>
<organism evidence="2 3">
    <name type="scientific">Candidatus Liptonbacteria bacterium RIFCSPLOWO2_01_FULL_52_25</name>
    <dbReference type="NCBI Taxonomy" id="1798650"/>
    <lineage>
        <taxon>Bacteria</taxon>
        <taxon>Candidatus Liptoniibacteriota</taxon>
    </lineage>
</organism>
<dbReference type="Proteomes" id="UP000178880">
    <property type="component" value="Unassembled WGS sequence"/>
</dbReference>
<evidence type="ECO:0000313" key="3">
    <source>
        <dbReference type="Proteomes" id="UP000178880"/>
    </source>
</evidence>
<accession>A0A1G2CCN9</accession>
<evidence type="ECO:0000256" key="1">
    <source>
        <dbReference type="SAM" id="Phobius"/>
    </source>
</evidence>
<name>A0A1G2CCN9_9BACT</name>
<dbReference type="AlphaFoldDB" id="A0A1G2CCN9"/>
<sequence>MSVKLKKFFLKGVIVAAILAGGFYLAHLIQNNSTAAEIVGNYGYFGAFIISIIGGLNLVVPVPAVAFLPVFLESGLNFWFLILIMGIGVTLADSVAFFVGKLGHEFAHHAGHGASLRWVRHVRERHPLAPFFAAFFFSVFVPLPNEILMVPLGFLGYRFVYIFPIVLAGNLIFHLLYATSTLGILHIF</sequence>
<reference evidence="2 3" key="1">
    <citation type="journal article" date="2016" name="Nat. Commun.">
        <title>Thousands of microbial genomes shed light on interconnected biogeochemical processes in an aquifer system.</title>
        <authorList>
            <person name="Anantharaman K."/>
            <person name="Brown C.T."/>
            <person name="Hug L.A."/>
            <person name="Sharon I."/>
            <person name="Castelle C.J."/>
            <person name="Probst A.J."/>
            <person name="Thomas B.C."/>
            <person name="Singh A."/>
            <person name="Wilkins M.J."/>
            <person name="Karaoz U."/>
            <person name="Brodie E.L."/>
            <person name="Williams K.H."/>
            <person name="Hubbard S.S."/>
            <person name="Banfield J.F."/>
        </authorList>
    </citation>
    <scope>NUCLEOTIDE SEQUENCE [LARGE SCALE GENOMIC DNA]</scope>
</reference>
<keyword evidence="1" id="KW-1133">Transmembrane helix</keyword>
<feature type="transmembrane region" description="Helical" evidence="1">
    <location>
        <begin position="155"/>
        <end position="177"/>
    </location>
</feature>
<protein>
    <recommendedName>
        <fullName evidence="4">DedA family protein</fullName>
    </recommendedName>
</protein>
<feature type="transmembrane region" description="Helical" evidence="1">
    <location>
        <begin position="42"/>
        <end position="72"/>
    </location>
</feature>
<comment type="caution">
    <text evidence="2">The sequence shown here is derived from an EMBL/GenBank/DDBJ whole genome shotgun (WGS) entry which is preliminary data.</text>
</comment>
<feature type="transmembrane region" description="Helical" evidence="1">
    <location>
        <begin position="78"/>
        <end position="99"/>
    </location>
</feature>
<keyword evidence="1" id="KW-0812">Transmembrane</keyword>
<gene>
    <name evidence="2" type="ORF">A2945_04210</name>
</gene>
<evidence type="ECO:0000313" key="2">
    <source>
        <dbReference type="EMBL" id="OGY99135.1"/>
    </source>
</evidence>